<keyword evidence="3" id="KW-1185">Reference proteome</keyword>
<comment type="caution">
    <text evidence="2">The sequence shown here is derived from an EMBL/GenBank/DDBJ whole genome shotgun (WGS) entry which is preliminary data.</text>
</comment>
<gene>
    <name evidence="2" type="ORF">PPYR_01443</name>
</gene>
<protein>
    <submittedName>
        <fullName evidence="2">Uncharacterized protein</fullName>
    </submittedName>
</protein>
<name>A0A5N4B4J5_PHOPY</name>
<sequence length="189" mass="20459">MVTWVAPPGQNAPSGTGSQASSDDRDTTPTIAPLRRTWRSKILWLVGPGMPYANARSSRTSNTSEPPVRGPWHWSPAAAMRAPPFVLVAKSRLSLPRSRSESPQNGLRGGEACVPTARVSVLLRLTVWGHSSSSNVSTQSNTSNSESDILKQYTNTLQTYTVGHSGTTHKFFPTGTDKPGRGELRNYGR</sequence>
<accession>A0A5N4B4J5</accession>
<feature type="region of interest" description="Disordered" evidence="1">
    <location>
        <begin position="164"/>
        <end position="189"/>
    </location>
</feature>
<evidence type="ECO:0000313" key="3">
    <source>
        <dbReference type="Proteomes" id="UP000327044"/>
    </source>
</evidence>
<feature type="compositionally biased region" description="Polar residues" evidence="1">
    <location>
        <begin position="11"/>
        <end position="21"/>
    </location>
</feature>
<evidence type="ECO:0000313" key="2">
    <source>
        <dbReference type="EMBL" id="KAB0804473.1"/>
    </source>
</evidence>
<organism evidence="2 3">
    <name type="scientific">Photinus pyralis</name>
    <name type="common">Common eastern firefly</name>
    <name type="synonym">Lampyris pyralis</name>
    <dbReference type="NCBI Taxonomy" id="7054"/>
    <lineage>
        <taxon>Eukaryota</taxon>
        <taxon>Metazoa</taxon>
        <taxon>Ecdysozoa</taxon>
        <taxon>Arthropoda</taxon>
        <taxon>Hexapoda</taxon>
        <taxon>Insecta</taxon>
        <taxon>Pterygota</taxon>
        <taxon>Neoptera</taxon>
        <taxon>Endopterygota</taxon>
        <taxon>Coleoptera</taxon>
        <taxon>Polyphaga</taxon>
        <taxon>Elateriformia</taxon>
        <taxon>Elateroidea</taxon>
        <taxon>Lampyridae</taxon>
        <taxon>Lampyrinae</taxon>
        <taxon>Photinus</taxon>
    </lineage>
</organism>
<feature type="region of interest" description="Disordered" evidence="1">
    <location>
        <begin position="1"/>
        <end position="32"/>
    </location>
</feature>
<proteinExistence type="predicted"/>
<feature type="compositionally biased region" description="Basic and acidic residues" evidence="1">
    <location>
        <begin position="178"/>
        <end position="189"/>
    </location>
</feature>
<reference evidence="2 3" key="1">
    <citation type="journal article" date="2018" name="Elife">
        <title>Firefly genomes illuminate parallel origins of bioluminescence in beetles.</title>
        <authorList>
            <person name="Fallon T.R."/>
            <person name="Lower S.E."/>
            <person name="Chang C.H."/>
            <person name="Bessho-Uehara M."/>
            <person name="Martin G.J."/>
            <person name="Bewick A.J."/>
            <person name="Behringer M."/>
            <person name="Debat H.J."/>
            <person name="Wong I."/>
            <person name="Day J.C."/>
            <person name="Suvorov A."/>
            <person name="Silva C.J."/>
            <person name="Stanger-Hall K.F."/>
            <person name="Hall D.W."/>
            <person name="Schmitz R.J."/>
            <person name="Nelson D.R."/>
            <person name="Lewis S.M."/>
            <person name="Shigenobu S."/>
            <person name="Bybee S.M."/>
            <person name="Larracuente A.M."/>
            <person name="Oba Y."/>
            <person name="Weng J.K."/>
        </authorList>
    </citation>
    <scope>NUCLEOTIDE SEQUENCE [LARGE SCALE GENOMIC DNA]</scope>
    <source>
        <strain evidence="2">1611_PpyrPB1</strain>
        <tissue evidence="2">Whole body</tissue>
    </source>
</reference>
<dbReference type="Proteomes" id="UP000327044">
    <property type="component" value="Unassembled WGS sequence"/>
</dbReference>
<dbReference type="InParanoid" id="A0A5N4B4J5"/>
<evidence type="ECO:0000256" key="1">
    <source>
        <dbReference type="SAM" id="MobiDB-lite"/>
    </source>
</evidence>
<dbReference type="EMBL" id="VVIM01000001">
    <property type="protein sequence ID" value="KAB0804473.1"/>
    <property type="molecule type" value="Genomic_DNA"/>
</dbReference>
<dbReference type="AlphaFoldDB" id="A0A5N4B4J5"/>